<reference evidence="2 3" key="1">
    <citation type="journal article" date="2007" name="Science">
        <title>Sea anemone genome reveals ancestral eumetazoan gene repertoire and genomic organization.</title>
        <authorList>
            <person name="Putnam N.H."/>
            <person name="Srivastava M."/>
            <person name="Hellsten U."/>
            <person name="Dirks B."/>
            <person name="Chapman J."/>
            <person name="Salamov A."/>
            <person name="Terry A."/>
            <person name="Shapiro H."/>
            <person name="Lindquist E."/>
            <person name="Kapitonov V.V."/>
            <person name="Jurka J."/>
            <person name="Genikhovich G."/>
            <person name="Grigoriev I.V."/>
            <person name="Lucas S.M."/>
            <person name="Steele R.E."/>
            <person name="Finnerty J.R."/>
            <person name="Technau U."/>
            <person name="Martindale M.Q."/>
            <person name="Rokhsar D.S."/>
        </authorList>
    </citation>
    <scope>NUCLEOTIDE SEQUENCE [LARGE SCALE GENOMIC DNA]</scope>
    <source>
        <strain evidence="3">CH2 X CH6</strain>
    </source>
</reference>
<dbReference type="OrthoDB" id="843225at2759"/>
<evidence type="ECO:0000313" key="2">
    <source>
        <dbReference type="EMBL" id="EDO37605.1"/>
    </source>
</evidence>
<dbReference type="AlphaFoldDB" id="A7SFD3"/>
<dbReference type="PRINTS" id="PR01438">
    <property type="entry name" value="UNVRSLSTRESS"/>
</dbReference>
<dbReference type="InterPro" id="IPR006016">
    <property type="entry name" value="UspA"/>
</dbReference>
<keyword evidence="3" id="KW-1185">Reference proteome</keyword>
<dbReference type="PhylomeDB" id="A7SFD3"/>
<dbReference type="OMA" id="ATQTMIF"/>
<evidence type="ECO:0000313" key="3">
    <source>
        <dbReference type="Proteomes" id="UP000001593"/>
    </source>
</evidence>
<proteinExistence type="predicted"/>
<dbReference type="HOGENOM" id="CLU_049301_9_2_1"/>
<name>A7SFD3_NEMVE</name>
<dbReference type="InParanoid" id="A7SFD3"/>
<sequence length="157" mass="17206">MASSGGGLVVVSVDGSAHSEKAFDWFLEHAYNTGDTVGILHIHDLSNVMIKIPLGSDMPAEIIERVIKESWEKVDLLIDVYKKKCDNAKVNCVVFVETPTSGRVGERICQLAKEKSAYLIVMGTRGLGAIRRTLLGSVSDYVVHHSHIPIMIVPFDT</sequence>
<dbReference type="CDD" id="cd23659">
    <property type="entry name" value="USP_At3g01520-like"/>
    <property type="match status" value="1"/>
</dbReference>
<evidence type="ECO:0000259" key="1">
    <source>
        <dbReference type="Pfam" id="PF00582"/>
    </source>
</evidence>
<dbReference type="KEGG" id="nve:5509144"/>
<dbReference type="Pfam" id="PF00582">
    <property type="entry name" value="Usp"/>
    <property type="match status" value="1"/>
</dbReference>
<accession>A7SFD3</accession>
<feature type="domain" description="UspA" evidence="1">
    <location>
        <begin position="9"/>
        <end position="154"/>
    </location>
</feature>
<dbReference type="SUPFAM" id="SSF52402">
    <property type="entry name" value="Adenine nucleotide alpha hydrolases-like"/>
    <property type="match status" value="1"/>
</dbReference>
<organism evidence="2 3">
    <name type="scientific">Nematostella vectensis</name>
    <name type="common">Starlet sea anemone</name>
    <dbReference type="NCBI Taxonomy" id="45351"/>
    <lineage>
        <taxon>Eukaryota</taxon>
        <taxon>Metazoa</taxon>
        <taxon>Cnidaria</taxon>
        <taxon>Anthozoa</taxon>
        <taxon>Hexacorallia</taxon>
        <taxon>Actiniaria</taxon>
        <taxon>Edwardsiidae</taxon>
        <taxon>Nematostella</taxon>
    </lineage>
</organism>
<dbReference type="InterPro" id="IPR014729">
    <property type="entry name" value="Rossmann-like_a/b/a_fold"/>
</dbReference>
<dbReference type="Gene3D" id="3.40.50.620">
    <property type="entry name" value="HUPs"/>
    <property type="match status" value="1"/>
</dbReference>
<dbReference type="PANTHER" id="PTHR46989">
    <property type="entry name" value="USP DOMAIN-CONTAINING PROTEIN"/>
    <property type="match status" value="1"/>
</dbReference>
<gene>
    <name evidence="2" type="ORF">NEMVEDRAFT_v1g211421</name>
</gene>
<dbReference type="PANTHER" id="PTHR46989:SF3">
    <property type="entry name" value="USPA DOMAIN-CONTAINING PROTEIN"/>
    <property type="match status" value="1"/>
</dbReference>
<dbReference type="EMBL" id="DS469643">
    <property type="protein sequence ID" value="EDO37605.1"/>
    <property type="molecule type" value="Genomic_DNA"/>
</dbReference>
<dbReference type="Proteomes" id="UP000001593">
    <property type="component" value="Unassembled WGS sequence"/>
</dbReference>
<protein>
    <recommendedName>
        <fullName evidence="1">UspA domain-containing protein</fullName>
    </recommendedName>
</protein>
<dbReference type="InterPro" id="IPR006015">
    <property type="entry name" value="Universal_stress_UspA"/>
</dbReference>
<dbReference type="STRING" id="45351.A7SFD3"/>